<organism evidence="1 2">
    <name type="scientific">Geobacter soli</name>
    <dbReference type="NCBI Taxonomy" id="1510391"/>
    <lineage>
        <taxon>Bacteria</taxon>
        <taxon>Pseudomonadati</taxon>
        <taxon>Thermodesulfobacteriota</taxon>
        <taxon>Desulfuromonadia</taxon>
        <taxon>Geobacterales</taxon>
        <taxon>Geobacteraceae</taxon>
        <taxon>Geobacter</taxon>
    </lineage>
</organism>
<protein>
    <submittedName>
        <fullName evidence="1">Uncharacterized protein</fullName>
    </submittedName>
</protein>
<dbReference type="Proteomes" id="UP000031433">
    <property type="component" value="Unassembled WGS sequence"/>
</dbReference>
<comment type="caution">
    <text evidence="1">The sequence shown here is derived from an EMBL/GenBank/DDBJ whole genome shotgun (WGS) entry which is preliminary data.</text>
</comment>
<keyword evidence="2" id="KW-1185">Reference proteome</keyword>
<gene>
    <name evidence="1" type="ORF">SE37_06325</name>
</gene>
<sequence>MISEEPADLQATIEQTDSGEQQYVLRVLCDHLSGIREELSGIRTLLEASHAASEAMRGQAQAYLEAQQARTQEYLEQVQIEPEPDFYPFVELPVGTEPRDLPDGNRLFTLPDGMILRTTDDQRICVIDGGEQQVITPGPGTATEVAPGRLYTLVESYLRSTQEAAGISGLPAGIDPTAMGAERFAVDLPEGIRLDVDHQERFITLINPAGPIDIIGIGRIEGVGETIAVRLLSGGAKGFQCGQSAHGGLIEADGTIHLGLKSGLDLVVRFQGEPIDDDTSENGCSGQCGIDCEERT</sequence>
<accession>A0A0C1QNR8</accession>
<evidence type="ECO:0000313" key="2">
    <source>
        <dbReference type="Proteomes" id="UP000031433"/>
    </source>
</evidence>
<name>A0A0C1QNR8_9BACT</name>
<dbReference type="RefSeq" id="WP_039644667.1">
    <property type="nucleotide sequence ID" value="NZ_JXBL01000001.1"/>
</dbReference>
<proteinExistence type="predicted"/>
<dbReference type="EMBL" id="JXBL01000001">
    <property type="protein sequence ID" value="KIE42262.1"/>
    <property type="molecule type" value="Genomic_DNA"/>
</dbReference>
<reference evidence="1 2" key="1">
    <citation type="submission" date="2015-01" db="EMBL/GenBank/DDBJ databases">
        <title>Genome sequence of the anaerobic bacterium Geobacter soli GSS01, a dissimilatory Fe(III) reducer from soil.</title>
        <authorList>
            <person name="Yang G."/>
            <person name="Zhou S."/>
        </authorList>
    </citation>
    <scope>NUCLEOTIDE SEQUENCE [LARGE SCALE GENOMIC DNA]</scope>
    <source>
        <strain evidence="1 2">GSS01</strain>
    </source>
</reference>
<evidence type="ECO:0000313" key="1">
    <source>
        <dbReference type="EMBL" id="KIE42262.1"/>
    </source>
</evidence>
<dbReference type="AlphaFoldDB" id="A0A0C1QNR8"/>